<protein>
    <recommendedName>
        <fullName evidence="4">HECT domain-containing protein</fullName>
    </recommendedName>
</protein>
<feature type="region of interest" description="Disordered" evidence="3">
    <location>
        <begin position="257"/>
        <end position="276"/>
    </location>
</feature>
<keyword evidence="1" id="KW-0808">Transferase</keyword>
<evidence type="ECO:0000256" key="2">
    <source>
        <dbReference type="ARBA" id="ARBA00022786"/>
    </source>
</evidence>
<keyword evidence="6" id="KW-1185">Reference proteome</keyword>
<dbReference type="InterPro" id="IPR035983">
    <property type="entry name" value="Hect_E3_ubiquitin_ligase"/>
</dbReference>
<proteinExistence type="predicted"/>
<dbReference type="AlphaFoldDB" id="A0A8C1NYS5"/>
<dbReference type="Gene3D" id="3.90.1750.10">
    <property type="entry name" value="Hect, E3 ligase catalytic domains"/>
    <property type="match status" value="1"/>
</dbReference>
<evidence type="ECO:0000313" key="5">
    <source>
        <dbReference type="Ensembl" id="ENSCCRP00010099651.1"/>
    </source>
</evidence>
<dbReference type="SUPFAM" id="SSF56204">
    <property type="entry name" value="Hect, E3 ligase catalytic domain"/>
    <property type="match status" value="1"/>
</dbReference>
<dbReference type="Proteomes" id="UP000694427">
    <property type="component" value="Unplaced"/>
</dbReference>
<dbReference type="SMART" id="SM00119">
    <property type="entry name" value="HECTc"/>
    <property type="match status" value="1"/>
</dbReference>
<sequence length="691" mass="77598">MDKTVPQLLREAAQALERSANAAPSDSERLSSSLRMTPPDRSGGTRAEVLRLFAPYSNSRGRMPKRPNTAGPSAKKSKSVSYTHRFFCLSKRKECEVPSPSVKNKLERSGIGEKRITFPDKYCTPQDFSDHLFQHFPILKECGGFQLLRSRGSTRSKILETIPCPDDGYCPEYLLSESVMIGQAVIYIRPLQKDIDVQNLESDQPVSTGPLTECLYCNKKYSLSEIQDHVDVCEKFKILGPFSQTLVMPFPPKKLHESGKVISDNTGSTRQEEMSATMSEDYAEREERASTSLTTFFSATTSPSAEPATEEWKIEPDLETAARLFRRHILKNAEDKPDLVVTLDLHSCEKDREREMLTFYKRPNIDWTSPFTVKLKGDAALGDGVTRHFFTLVMDKLHNGFELDIDNCGKTLLFNGEDDHKVPSTSRPLLDGDLFRVVGRMIGHSFINGGPLYSGLSAAFFPLLSGSKDDTPILELKDCPDTDVIEVVSLLESQNELNPNEMDSINNLAISWDLPAVSNINRRWLAETILYHGVIGRREKQIAQLRRGLKDTGVLRMIKEQTSLAGVLFPRSSALVLEPEMILKRVIWPEPDSDEDEAQFNLEQSCDVTAFLREYIQTGSPAELCELMKFWTGWTVLPQHLYVEVSPDLTLPVASTCLTTLKLPLRCRTFLAFTQAMRAAVSSTRFGFGLV</sequence>
<dbReference type="InterPro" id="IPR000569">
    <property type="entry name" value="HECT_dom"/>
</dbReference>
<evidence type="ECO:0000313" key="6">
    <source>
        <dbReference type="Proteomes" id="UP000694427"/>
    </source>
</evidence>
<dbReference type="Gene3D" id="3.30.2410.10">
    <property type="entry name" value="Hect, E3 ligase catalytic domain"/>
    <property type="match status" value="1"/>
</dbReference>
<evidence type="ECO:0000256" key="3">
    <source>
        <dbReference type="SAM" id="MobiDB-lite"/>
    </source>
</evidence>
<dbReference type="GO" id="GO:0004842">
    <property type="term" value="F:ubiquitin-protein transferase activity"/>
    <property type="evidence" value="ECO:0007669"/>
    <property type="project" value="InterPro"/>
</dbReference>
<organism evidence="5 6">
    <name type="scientific">Cyprinus carpio</name>
    <name type="common">Common carp</name>
    <dbReference type="NCBI Taxonomy" id="7962"/>
    <lineage>
        <taxon>Eukaryota</taxon>
        <taxon>Metazoa</taxon>
        <taxon>Chordata</taxon>
        <taxon>Craniata</taxon>
        <taxon>Vertebrata</taxon>
        <taxon>Euteleostomi</taxon>
        <taxon>Actinopterygii</taxon>
        <taxon>Neopterygii</taxon>
        <taxon>Teleostei</taxon>
        <taxon>Ostariophysi</taxon>
        <taxon>Cypriniformes</taxon>
        <taxon>Cyprinidae</taxon>
        <taxon>Cyprininae</taxon>
        <taxon>Cyprinus</taxon>
    </lineage>
</organism>
<feature type="region of interest" description="Disordered" evidence="3">
    <location>
        <begin position="1"/>
        <end position="77"/>
    </location>
</feature>
<evidence type="ECO:0000256" key="1">
    <source>
        <dbReference type="ARBA" id="ARBA00022679"/>
    </source>
</evidence>
<dbReference type="Pfam" id="PF00632">
    <property type="entry name" value="HECT"/>
    <property type="match status" value="1"/>
</dbReference>
<reference evidence="5" key="1">
    <citation type="submission" date="2025-08" db="UniProtKB">
        <authorList>
            <consortium name="Ensembl"/>
        </authorList>
    </citation>
    <scope>IDENTIFICATION</scope>
</reference>
<feature type="domain" description="HECT" evidence="4">
    <location>
        <begin position="361"/>
        <end position="691"/>
    </location>
</feature>
<name>A0A8C1NYS5_CYPCA</name>
<evidence type="ECO:0000259" key="4">
    <source>
        <dbReference type="SMART" id="SM00119"/>
    </source>
</evidence>
<keyword evidence="2" id="KW-0833">Ubl conjugation pathway</keyword>
<accession>A0A8C1NYS5</accession>
<feature type="compositionally biased region" description="Polar residues" evidence="3">
    <location>
        <begin position="263"/>
        <end position="276"/>
    </location>
</feature>
<reference evidence="5" key="2">
    <citation type="submission" date="2025-09" db="UniProtKB">
        <authorList>
            <consortium name="Ensembl"/>
        </authorList>
    </citation>
    <scope>IDENTIFICATION</scope>
</reference>
<dbReference type="Ensembl" id="ENSCCRT00010110540.1">
    <property type="protein sequence ID" value="ENSCCRP00010099651.1"/>
    <property type="gene ID" value="ENSCCRG00010043711.1"/>
</dbReference>